<dbReference type="Pfam" id="PF06775">
    <property type="entry name" value="Seipin"/>
    <property type="match status" value="1"/>
</dbReference>
<evidence type="ECO:0000256" key="5">
    <source>
        <dbReference type="ARBA" id="ARBA00022989"/>
    </source>
</evidence>
<feature type="transmembrane region" description="Helical" evidence="8">
    <location>
        <begin position="37"/>
        <end position="58"/>
    </location>
</feature>
<dbReference type="PANTHER" id="PTHR21212">
    <property type="entry name" value="BERNARDINELLI-SEIP CONGENITAL LIPODYSTROPHY 2 HOMOLOG BSCL2 PROTEIN"/>
    <property type="match status" value="1"/>
</dbReference>
<dbReference type="CTD" id="8238253"/>
<dbReference type="OMA" id="IFLLSWY"/>
<dbReference type="GO" id="GO:0006629">
    <property type="term" value="P:lipid metabolic process"/>
    <property type="evidence" value="ECO:0007669"/>
    <property type="project" value="UniProtKB-KW"/>
</dbReference>
<keyword evidence="4" id="KW-0256">Endoplasmic reticulum</keyword>
<dbReference type="VEuPathDB" id="VectorBase:PHUM112890"/>
<dbReference type="InParanoid" id="E0VDD6"/>
<dbReference type="FunCoup" id="E0VDD6">
    <property type="interactions" value="905"/>
</dbReference>
<dbReference type="PANTHER" id="PTHR21212:SF0">
    <property type="entry name" value="SEIPIN"/>
    <property type="match status" value="1"/>
</dbReference>
<dbReference type="RefSeq" id="XP_002424130.1">
    <property type="nucleotide sequence ID" value="XM_002424085.1"/>
</dbReference>
<keyword evidence="3 8" id="KW-0812">Transmembrane</keyword>
<dbReference type="CDD" id="cd23995">
    <property type="entry name" value="Seipin_BSCL2_like"/>
    <property type="match status" value="1"/>
</dbReference>
<dbReference type="GO" id="GO:0140042">
    <property type="term" value="P:lipid droplet formation"/>
    <property type="evidence" value="ECO:0007669"/>
    <property type="project" value="UniProtKB-ARBA"/>
</dbReference>
<reference evidence="9" key="1">
    <citation type="submission" date="2007-04" db="EMBL/GenBank/DDBJ databases">
        <title>Annotation of Pediculus humanus corporis strain USDA.</title>
        <authorList>
            <person name="Kirkness E."/>
            <person name="Hannick L."/>
            <person name="Hass B."/>
            <person name="Bruggner R."/>
            <person name="Lawson D."/>
            <person name="Bidwell S."/>
            <person name="Joardar V."/>
            <person name="Caler E."/>
            <person name="Walenz B."/>
            <person name="Inman J."/>
            <person name="Schobel S."/>
            <person name="Galinsky K."/>
            <person name="Amedeo P."/>
            <person name="Strausberg R."/>
        </authorList>
    </citation>
    <scope>NUCLEOTIDE SEQUENCE</scope>
    <source>
        <strain evidence="9">USDA</strain>
    </source>
</reference>
<reference evidence="10" key="3">
    <citation type="submission" date="2021-02" db="UniProtKB">
        <authorList>
            <consortium name="EnsemblMetazoa"/>
        </authorList>
    </citation>
    <scope>IDENTIFICATION</scope>
    <source>
        <strain evidence="10">USDA</strain>
    </source>
</reference>
<dbReference type="GO" id="GO:0005789">
    <property type="term" value="C:endoplasmic reticulum membrane"/>
    <property type="evidence" value="ECO:0007669"/>
    <property type="project" value="UniProtKB-SubCell"/>
</dbReference>
<evidence type="ECO:0000313" key="9">
    <source>
        <dbReference type="EMBL" id="EEB11392.1"/>
    </source>
</evidence>
<gene>
    <name evidence="10" type="primary">8238253</name>
    <name evidence="9" type="ORF">Phum_PHUM112890</name>
</gene>
<keyword evidence="11" id="KW-1185">Reference proteome</keyword>
<dbReference type="GeneID" id="8238253"/>
<evidence type="ECO:0000256" key="1">
    <source>
        <dbReference type="ARBA" id="ARBA00004477"/>
    </source>
</evidence>
<evidence type="ECO:0000256" key="6">
    <source>
        <dbReference type="ARBA" id="ARBA00023098"/>
    </source>
</evidence>
<proteinExistence type="predicted"/>
<dbReference type="EMBL" id="AAZO01001337">
    <property type="status" value="NOT_ANNOTATED_CDS"/>
    <property type="molecule type" value="Genomic_DNA"/>
</dbReference>
<dbReference type="AlphaFoldDB" id="E0VDD6"/>
<evidence type="ECO:0000256" key="7">
    <source>
        <dbReference type="ARBA" id="ARBA00023136"/>
    </source>
</evidence>
<keyword evidence="5 8" id="KW-1133">Transmembrane helix</keyword>
<dbReference type="STRING" id="121224.E0VDD6"/>
<feature type="transmembrane region" description="Helical" evidence="8">
    <location>
        <begin position="233"/>
        <end position="256"/>
    </location>
</feature>
<keyword evidence="6" id="KW-0443">Lipid metabolism</keyword>
<dbReference type="InterPro" id="IPR009617">
    <property type="entry name" value="Seipin"/>
</dbReference>
<name>E0VDD6_PEDHC</name>
<dbReference type="Proteomes" id="UP000009046">
    <property type="component" value="Unassembled WGS sequence"/>
</dbReference>
<dbReference type="EMBL" id="DS235073">
    <property type="protein sequence ID" value="EEB11392.1"/>
    <property type="molecule type" value="Genomic_DNA"/>
</dbReference>
<evidence type="ECO:0000313" key="11">
    <source>
        <dbReference type="Proteomes" id="UP000009046"/>
    </source>
</evidence>
<comment type="subcellular location">
    <subcellularLocation>
        <location evidence="1">Endoplasmic reticulum membrane</location>
        <topology evidence="1">Multi-pass membrane protein</topology>
    </subcellularLocation>
</comment>
<keyword evidence="7 8" id="KW-0472">Membrane</keyword>
<evidence type="ECO:0000256" key="8">
    <source>
        <dbReference type="SAM" id="Phobius"/>
    </source>
</evidence>
<protein>
    <recommendedName>
        <fullName evidence="2">Seipin</fullName>
    </recommendedName>
</protein>
<dbReference type="HOGENOM" id="CLU_049458_0_1_1"/>
<accession>E0VDD6</accession>
<evidence type="ECO:0000256" key="3">
    <source>
        <dbReference type="ARBA" id="ARBA00022692"/>
    </source>
</evidence>
<sequence>MFMLPGVHYMNNRIEEIKDSGNKKIKKVKGTALRGGIFILTIGIILWLAIFIYIAFYYTYMPALTHVRPVHLQFKTCDNPESSICSFPATHIPLTKRQNFLMVGQSYKIFLSFEMPESEANKNLGMFMVCLELNGQNGELVGHSCRPVMLHYRSKLLTIIKTLVFSPMLVFGTSEEKQIVQVEMFSDFRENENIPVTDMYVEIKTKKIELYSSSMQIQAHFTGLRYLMFHWPIISAIFGVGINLFLILFILLLSWYHLFGNEANTRYYSRIFRDKITLNLLKKDDSNDEEESTELVELTSKNNNALTRQISKSVIPKQVFLVHI</sequence>
<reference evidence="9" key="2">
    <citation type="submission" date="2007-04" db="EMBL/GenBank/DDBJ databases">
        <title>The genome of the human body louse.</title>
        <authorList>
            <consortium name="The Human Body Louse Genome Consortium"/>
            <person name="Kirkness E."/>
            <person name="Walenz B."/>
            <person name="Hass B."/>
            <person name="Bruggner R."/>
            <person name="Strausberg R."/>
        </authorList>
    </citation>
    <scope>NUCLEOTIDE SEQUENCE</scope>
    <source>
        <strain evidence="9">USDA</strain>
    </source>
</reference>
<dbReference type="eggNOG" id="KOG4200">
    <property type="taxonomic scope" value="Eukaryota"/>
</dbReference>
<dbReference type="EnsemblMetazoa" id="PHUM112890-RA">
    <property type="protein sequence ID" value="PHUM112890-PA"/>
    <property type="gene ID" value="PHUM112890"/>
</dbReference>
<evidence type="ECO:0000256" key="2">
    <source>
        <dbReference type="ARBA" id="ARBA00022064"/>
    </source>
</evidence>
<dbReference type="OrthoDB" id="3990054at2759"/>
<evidence type="ECO:0000256" key="4">
    <source>
        <dbReference type="ARBA" id="ARBA00022824"/>
    </source>
</evidence>
<dbReference type="KEGG" id="phu:Phum_PHUM112890"/>
<organism>
    <name type="scientific">Pediculus humanus subsp. corporis</name>
    <name type="common">Body louse</name>
    <dbReference type="NCBI Taxonomy" id="121224"/>
    <lineage>
        <taxon>Eukaryota</taxon>
        <taxon>Metazoa</taxon>
        <taxon>Ecdysozoa</taxon>
        <taxon>Arthropoda</taxon>
        <taxon>Hexapoda</taxon>
        <taxon>Insecta</taxon>
        <taxon>Pterygota</taxon>
        <taxon>Neoptera</taxon>
        <taxon>Paraneoptera</taxon>
        <taxon>Psocodea</taxon>
        <taxon>Troctomorpha</taxon>
        <taxon>Phthiraptera</taxon>
        <taxon>Anoplura</taxon>
        <taxon>Pediculidae</taxon>
        <taxon>Pediculus</taxon>
    </lineage>
</organism>
<evidence type="ECO:0000313" key="10">
    <source>
        <dbReference type="EnsemblMetazoa" id="PHUM112890-PA"/>
    </source>
</evidence>